<sequence length="99" mass="10747">MTNQSPTMSPLEIPFRFGVEGITCASCVRRVEKALLATPGVTVATVNLATATAEVQTNGSLTFDLAATVRNTCPGNSRPSRWRIAQRRKAAWLRTWNGV</sequence>
<reference evidence="3" key="1">
    <citation type="submission" date="2022-09" db="EMBL/GenBank/DDBJ databases">
        <title>Tahibacter sp. nov., isolated from a fresh water.</title>
        <authorList>
            <person name="Baek J.H."/>
            <person name="Lee J.K."/>
            <person name="Kim J.M."/>
            <person name="Jeon C.O."/>
        </authorList>
    </citation>
    <scope>NUCLEOTIDE SEQUENCE</scope>
    <source>
        <strain evidence="3">W38</strain>
    </source>
</reference>
<dbReference type="InterPro" id="IPR006121">
    <property type="entry name" value="HMA_dom"/>
</dbReference>
<evidence type="ECO:0000259" key="2">
    <source>
        <dbReference type="PROSITE" id="PS50846"/>
    </source>
</evidence>
<name>A0ABY6B868_9GAMM</name>
<proteinExistence type="predicted"/>
<dbReference type="InterPro" id="IPR036163">
    <property type="entry name" value="HMA_dom_sf"/>
</dbReference>
<dbReference type="SUPFAM" id="SSF55008">
    <property type="entry name" value="HMA, heavy metal-associated domain"/>
    <property type="match status" value="1"/>
</dbReference>
<protein>
    <submittedName>
        <fullName evidence="3">Heavy-metal-associated domain-containing protein</fullName>
    </submittedName>
</protein>
<gene>
    <name evidence="3" type="ORF">N4264_15075</name>
</gene>
<dbReference type="Gene3D" id="3.30.70.100">
    <property type="match status" value="1"/>
</dbReference>
<feature type="domain" description="HMA" evidence="2">
    <location>
        <begin position="13"/>
        <end position="81"/>
    </location>
</feature>
<dbReference type="EMBL" id="CP104694">
    <property type="protein sequence ID" value="UXI66074.1"/>
    <property type="molecule type" value="Genomic_DNA"/>
</dbReference>
<dbReference type="InterPro" id="IPR017969">
    <property type="entry name" value="Heavy-metal-associated_CS"/>
</dbReference>
<evidence type="ECO:0000256" key="1">
    <source>
        <dbReference type="ARBA" id="ARBA00022723"/>
    </source>
</evidence>
<dbReference type="Proteomes" id="UP001064632">
    <property type="component" value="Chromosome"/>
</dbReference>
<accession>A0ABY6B868</accession>
<keyword evidence="1" id="KW-0479">Metal-binding</keyword>
<keyword evidence="4" id="KW-1185">Reference proteome</keyword>
<dbReference type="Pfam" id="PF00403">
    <property type="entry name" value="HMA"/>
    <property type="match status" value="1"/>
</dbReference>
<dbReference type="PROSITE" id="PS50846">
    <property type="entry name" value="HMA_2"/>
    <property type="match status" value="1"/>
</dbReference>
<evidence type="ECO:0000313" key="3">
    <source>
        <dbReference type="EMBL" id="UXI66074.1"/>
    </source>
</evidence>
<dbReference type="CDD" id="cd00371">
    <property type="entry name" value="HMA"/>
    <property type="match status" value="1"/>
</dbReference>
<organism evidence="3 4">
    <name type="scientific">Tahibacter amnicola</name>
    <dbReference type="NCBI Taxonomy" id="2976241"/>
    <lineage>
        <taxon>Bacteria</taxon>
        <taxon>Pseudomonadati</taxon>
        <taxon>Pseudomonadota</taxon>
        <taxon>Gammaproteobacteria</taxon>
        <taxon>Lysobacterales</taxon>
        <taxon>Rhodanobacteraceae</taxon>
        <taxon>Tahibacter</taxon>
    </lineage>
</organism>
<dbReference type="PROSITE" id="PS01047">
    <property type="entry name" value="HMA_1"/>
    <property type="match status" value="1"/>
</dbReference>
<evidence type="ECO:0000313" key="4">
    <source>
        <dbReference type="Proteomes" id="UP001064632"/>
    </source>
</evidence>